<evidence type="ECO:0000313" key="2">
    <source>
        <dbReference type="EMBL" id="SBO99369.1"/>
    </source>
</evidence>
<sequence>MGSLVQNVRPKQLLGQDAGSGRLAARTHLRKFEYDADEDVLLAPVDRMRKDRYRCVSVALDMPRKTRLVPSSPGAHTSDPRDGGRLRRRLARRSDASQAG</sequence>
<dbReference type="EMBL" id="LT559118">
    <property type="protein sequence ID" value="SBO99369.1"/>
    <property type="molecule type" value="Genomic_DNA"/>
</dbReference>
<name>A0A1M4EKH8_9ACTN</name>
<evidence type="ECO:0000256" key="1">
    <source>
        <dbReference type="SAM" id="MobiDB-lite"/>
    </source>
</evidence>
<feature type="region of interest" description="Disordered" evidence="1">
    <location>
        <begin position="1"/>
        <end position="22"/>
    </location>
</feature>
<dbReference type="AlphaFoldDB" id="A0A1M4EKH8"/>
<proteinExistence type="predicted"/>
<organism evidence="2">
    <name type="scientific">Nonomuraea gerenzanensis</name>
    <dbReference type="NCBI Taxonomy" id="93944"/>
    <lineage>
        <taxon>Bacteria</taxon>
        <taxon>Bacillati</taxon>
        <taxon>Actinomycetota</taxon>
        <taxon>Actinomycetes</taxon>
        <taxon>Streptosporangiales</taxon>
        <taxon>Streptosporangiaceae</taxon>
        <taxon>Nonomuraea</taxon>
    </lineage>
</organism>
<protein>
    <submittedName>
        <fullName evidence="2">Uncharacterized protein</fullName>
    </submittedName>
</protein>
<reference evidence="2" key="1">
    <citation type="submission" date="2016-04" db="EMBL/GenBank/DDBJ databases">
        <authorList>
            <person name="Evans L.H."/>
            <person name="Alamgir A."/>
            <person name="Owens N."/>
            <person name="Weber N.D."/>
            <person name="Virtaneva K."/>
            <person name="Barbian K."/>
            <person name="Babar A."/>
            <person name="Rosenke K."/>
        </authorList>
    </citation>
    <scope>NUCLEOTIDE SEQUENCE</scope>
    <source>
        <strain evidence="2">Nono1</strain>
    </source>
</reference>
<gene>
    <name evidence="2" type="ORF">BN4615_P8885</name>
</gene>
<accession>A0A1M4EKH8</accession>
<feature type="region of interest" description="Disordered" evidence="1">
    <location>
        <begin position="64"/>
        <end position="100"/>
    </location>
</feature>